<sequence>MFVDAEFPAVPYPGARPPYSYAHDGGRGVRLTADPAALSGWRAGGVDLDEWLDTRGGAPMAGRVPVLSYGSNPCPSKLTWLRDALGLVGPVVVLRARCTGLAAVWAAGLRVVDDQRPVVLAALDGVEDHAVLMLAPEQVAVLDVCEGRGHRYALARVRTGTVELLDVTADGPFIHGVLAYVGAAVIRRPLLVSGAPVRCADVPQAEAVGLIGEPAAGDGLDVEVVSGPPAPEAFPDRLFVYGTLQPGAPMWPLLAGVARGEPRPGRLAGSLYDTGLGYPALRLGDGPGVSGWTVPLRAGVSLAALDEYEGSEYARVRVVVDGVWAWTYVWLEPVEGMSVLSAPWPVHGNTDG</sequence>
<accession>W7IER8</accession>
<dbReference type="Proteomes" id="UP000019277">
    <property type="component" value="Unassembled WGS sequence"/>
</dbReference>
<comment type="caution">
    <text evidence="2">The sequence shown here is derived from an EMBL/GenBank/DDBJ whole genome shotgun (WGS) entry which is preliminary data.</text>
</comment>
<keyword evidence="3" id="KW-1185">Reference proteome</keyword>
<dbReference type="CDD" id="cd06661">
    <property type="entry name" value="GGCT_like"/>
    <property type="match status" value="1"/>
</dbReference>
<feature type="domain" description="Gamma-glutamylcyclotransferase AIG2-like" evidence="1">
    <location>
        <begin position="238"/>
        <end position="336"/>
    </location>
</feature>
<proteinExistence type="predicted"/>
<name>W7IER8_9PSEU</name>
<dbReference type="STRING" id="909613.UO65_5700"/>
<dbReference type="eggNOG" id="COG2105">
    <property type="taxonomic scope" value="Bacteria"/>
</dbReference>
<gene>
    <name evidence="2" type="ORF">UO65_5700</name>
</gene>
<reference evidence="2 3" key="1">
    <citation type="journal article" date="2014" name="Genome Announc.">
        <title>Draft Genome Sequence of the Antitrypanosomally Active Sponge-Associated Bacterium Actinokineospora sp. Strain EG49.</title>
        <authorList>
            <person name="Harjes J."/>
            <person name="Ryu T."/>
            <person name="Abdelmohsen U.R."/>
            <person name="Moitinho-Silva L."/>
            <person name="Horn H."/>
            <person name="Ravasi T."/>
            <person name="Hentschel U."/>
        </authorList>
    </citation>
    <scope>NUCLEOTIDE SEQUENCE [LARGE SCALE GENOMIC DNA]</scope>
    <source>
        <strain evidence="2 3">EG49</strain>
    </source>
</reference>
<protein>
    <recommendedName>
        <fullName evidence="1">Gamma-glutamylcyclotransferase AIG2-like domain-containing protein</fullName>
    </recommendedName>
</protein>
<dbReference type="Pfam" id="PF06094">
    <property type="entry name" value="GGACT"/>
    <property type="match status" value="1"/>
</dbReference>
<dbReference type="RefSeq" id="WP_063936029.1">
    <property type="nucleotide sequence ID" value="NZ_AYXG01000222.1"/>
</dbReference>
<dbReference type="OrthoDB" id="7626403at2"/>
<evidence type="ECO:0000313" key="2">
    <source>
        <dbReference type="EMBL" id="EWC59033.1"/>
    </source>
</evidence>
<dbReference type="InterPro" id="IPR036568">
    <property type="entry name" value="GGCT-like_sf"/>
</dbReference>
<organism evidence="2 3">
    <name type="scientific">Actinokineospora spheciospongiae</name>
    <dbReference type="NCBI Taxonomy" id="909613"/>
    <lineage>
        <taxon>Bacteria</taxon>
        <taxon>Bacillati</taxon>
        <taxon>Actinomycetota</taxon>
        <taxon>Actinomycetes</taxon>
        <taxon>Pseudonocardiales</taxon>
        <taxon>Pseudonocardiaceae</taxon>
        <taxon>Actinokineospora</taxon>
    </lineage>
</organism>
<evidence type="ECO:0000259" key="1">
    <source>
        <dbReference type="Pfam" id="PF06094"/>
    </source>
</evidence>
<evidence type="ECO:0000313" key="3">
    <source>
        <dbReference type="Proteomes" id="UP000019277"/>
    </source>
</evidence>
<dbReference type="SUPFAM" id="SSF110857">
    <property type="entry name" value="Gamma-glutamyl cyclotransferase-like"/>
    <property type="match status" value="1"/>
</dbReference>
<dbReference type="PATRIC" id="fig|909613.9.peg.5699"/>
<dbReference type="InterPro" id="IPR009288">
    <property type="entry name" value="AIG2-like_dom"/>
</dbReference>
<dbReference type="Gene3D" id="3.10.490.10">
    <property type="entry name" value="Gamma-glutamyl cyclotransferase-like"/>
    <property type="match status" value="1"/>
</dbReference>
<dbReference type="AlphaFoldDB" id="W7IER8"/>
<dbReference type="EMBL" id="AYXG01000222">
    <property type="protein sequence ID" value="EWC59033.1"/>
    <property type="molecule type" value="Genomic_DNA"/>
</dbReference>
<dbReference type="InterPro" id="IPR013024">
    <property type="entry name" value="GGCT-like"/>
</dbReference>